<dbReference type="InterPro" id="IPR036271">
    <property type="entry name" value="Tet_transcr_reg_TetR-rel_C_sf"/>
</dbReference>
<dbReference type="EMBL" id="JAKXMK010000039">
    <property type="protein sequence ID" value="MCH6171054.1"/>
    <property type="molecule type" value="Genomic_DNA"/>
</dbReference>
<organism evidence="6 7">
    <name type="scientific">Pseudonocardia alaniniphila</name>
    <dbReference type="NCBI Taxonomy" id="75291"/>
    <lineage>
        <taxon>Bacteria</taxon>
        <taxon>Bacillati</taxon>
        <taxon>Actinomycetota</taxon>
        <taxon>Actinomycetes</taxon>
        <taxon>Pseudonocardiales</taxon>
        <taxon>Pseudonocardiaceae</taxon>
        <taxon>Pseudonocardia</taxon>
    </lineage>
</organism>
<protein>
    <submittedName>
        <fullName evidence="6">TetR/AcrR family transcriptional regulator</fullName>
    </submittedName>
</protein>
<comment type="caution">
    <text evidence="6">The sequence shown here is derived from an EMBL/GenBank/DDBJ whole genome shotgun (WGS) entry which is preliminary data.</text>
</comment>
<keyword evidence="2 4" id="KW-0238">DNA-binding</keyword>
<feature type="DNA-binding region" description="H-T-H motif" evidence="4">
    <location>
        <begin position="39"/>
        <end position="58"/>
    </location>
</feature>
<accession>A0ABS9TR80</accession>
<keyword evidence="7" id="KW-1185">Reference proteome</keyword>
<dbReference type="Gene3D" id="1.10.357.10">
    <property type="entry name" value="Tetracycline Repressor, domain 2"/>
    <property type="match status" value="1"/>
</dbReference>
<evidence type="ECO:0000259" key="5">
    <source>
        <dbReference type="PROSITE" id="PS50977"/>
    </source>
</evidence>
<dbReference type="SUPFAM" id="SSF46689">
    <property type="entry name" value="Homeodomain-like"/>
    <property type="match status" value="1"/>
</dbReference>
<dbReference type="PANTHER" id="PTHR30055">
    <property type="entry name" value="HTH-TYPE TRANSCRIPTIONAL REGULATOR RUTR"/>
    <property type="match status" value="1"/>
</dbReference>
<dbReference type="Pfam" id="PF00440">
    <property type="entry name" value="TetR_N"/>
    <property type="match status" value="1"/>
</dbReference>
<proteinExistence type="predicted"/>
<dbReference type="PRINTS" id="PR00455">
    <property type="entry name" value="HTHTETR"/>
</dbReference>
<dbReference type="Proteomes" id="UP001299970">
    <property type="component" value="Unassembled WGS sequence"/>
</dbReference>
<evidence type="ECO:0000256" key="4">
    <source>
        <dbReference type="PROSITE-ProRule" id="PRU00335"/>
    </source>
</evidence>
<evidence type="ECO:0000313" key="6">
    <source>
        <dbReference type="EMBL" id="MCH6171054.1"/>
    </source>
</evidence>
<dbReference type="PANTHER" id="PTHR30055:SF238">
    <property type="entry name" value="MYCOFACTOCIN BIOSYNTHESIS TRANSCRIPTIONAL REGULATOR MFTR-RELATED"/>
    <property type="match status" value="1"/>
</dbReference>
<sequence>MGRPVSTVTGRKAKAAETEAALKAAAKRVFAERGYVNTKITDITAEAGRAAGSFYNHFTSKDELLAALLKDMLAEGDEAAEQPAHNPDFTDRDAVRWHVAAYWAFYRRHIPEMVALRQAAMANPEFGLRLQEILAADGAHMAGHFEHVRAAGIPLPGDPRLVVSAFQSLLEQFAYTWLVAGGDGTGRQVGDDEAIDVLTDFIYRGIAGTPPANQER</sequence>
<name>A0ABS9TR80_9PSEU</name>
<reference evidence="6 7" key="1">
    <citation type="submission" date="2022-03" db="EMBL/GenBank/DDBJ databases">
        <title>Pseudonocardia alaer sp. nov., a novel actinomycete isolated from reed forest soil.</title>
        <authorList>
            <person name="Wang L."/>
        </authorList>
    </citation>
    <scope>NUCLEOTIDE SEQUENCE [LARGE SCALE GENOMIC DNA]</scope>
    <source>
        <strain evidence="6 7">Y-16303</strain>
    </source>
</reference>
<keyword evidence="3" id="KW-0804">Transcription</keyword>
<evidence type="ECO:0000256" key="2">
    <source>
        <dbReference type="ARBA" id="ARBA00023125"/>
    </source>
</evidence>
<dbReference type="InterPro" id="IPR009057">
    <property type="entry name" value="Homeodomain-like_sf"/>
</dbReference>
<dbReference type="InterPro" id="IPR001647">
    <property type="entry name" value="HTH_TetR"/>
</dbReference>
<keyword evidence="1" id="KW-0805">Transcription regulation</keyword>
<gene>
    <name evidence="6" type="ORF">MMF94_35580</name>
</gene>
<dbReference type="InterPro" id="IPR050109">
    <property type="entry name" value="HTH-type_TetR-like_transc_reg"/>
</dbReference>
<feature type="domain" description="HTH tetR-type" evidence="5">
    <location>
        <begin position="16"/>
        <end position="76"/>
    </location>
</feature>
<evidence type="ECO:0000256" key="3">
    <source>
        <dbReference type="ARBA" id="ARBA00023163"/>
    </source>
</evidence>
<dbReference type="PROSITE" id="PS50977">
    <property type="entry name" value="HTH_TETR_2"/>
    <property type="match status" value="1"/>
</dbReference>
<evidence type="ECO:0000256" key="1">
    <source>
        <dbReference type="ARBA" id="ARBA00023015"/>
    </source>
</evidence>
<dbReference type="SUPFAM" id="SSF48498">
    <property type="entry name" value="Tetracyclin repressor-like, C-terminal domain"/>
    <property type="match status" value="1"/>
</dbReference>
<evidence type="ECO:0000313" key="7">
    <source>
        <dbReference type="Proteomes" id="UP001299970"/>
    </source>
</evidence>
<dbReference type="RefSeq" id="WP_241041861.1">
    <property type="nucleotide sequence ID" value="NZ_BAAAJF010000069.1"/>
</dbReference>
<dbReference type="Gene3D" id="1.10.10.60">
    <property type="entry name" value="Homeodomain-like"/>
    <property type="match status" value="1"/>
</dbReference>